<dbReference type="GO" id="GO:0007098">
    <property type="term" value="P:centrosome cycle"/>
    <property type="evidence" value="ECO:0007669"/>
    <property type="project" value="TreeGrafter"/>
</dbReference>
<reference evidence="6 7" key="1">
    <citation type="submission" date="2020-02" db="EMBL/GenBank/DDBJ databases">
        <title>Esox lucius (northern pike) genome, fEsoLuc1, primary haplotype.</title>
        <authorList>
            <person name="Myers G."/>
            <person name="Karagic N."/>
            <person name="Meyer A."/>
            <person name="Pippel M."/>
            <person name="Reichard M."/>
            <person name="Winkler S."/>
            <person name="Tracey A."/>
            <person name="Sims Y."/>
            <person name="Howe K."/>
            <person name="Rhie A."/>
            <person name="Formenti G."/>
            <person name="Durbin R."/>
            <person name="Fedrigo O."/>
            <person name="Jarvis E.D."/>
        </authorList>
    </citation>
    <scope>NUCLEOTIDE SEQUENCE [LARGE SCALE GENOMIC DNA]</scope>
</reference>
<evidence type="ECO:0000256" key="3">
    <source>
        <dbReference type="SAM" id="Coils"/>
    </source>
</evidence>
<feature type="region of interest" description="Disordered" evidence="4">
    <location>
        <begin position="932"/>
        <end position="1008"/>
    </location>
</feature>
<dbReference type="PANTHER" id="PTHR46501:SF2">
    <property type="entry name" value="MYOMEGALIN"/>
    <property type="match status" value="1"/>
</dbReference>
<keyword evidence="2" id="KW-0963">Cytoplasm</keyword>
<dbReference type="GO" id="GO:0090063">
    <property type="term" value="P:positive regulation of microtubule nucleation"/>
    <property type="evidence" value="ECO:0007669"/>
    <property type="project" value="TreeGrafter"/>
</dbReference>
<dbReference type="InterPro" id="IPR052593">
    <property type="entry name" value="MT-associated_AKAP9-binding"/>
</dbReference>
<dbReference type="GO" id="GO:0005794">
    <property type="term" value="C:Golgi apparatus"/>
    <property type="evidence" value="ECO:0007669"/>
    <property type="project" value="TreeGrafter"/>
</dbReference>
<feature type="compositionally biased region" description="Pro residues" evidence="4">
    <location>
        <begin position="967"/>
        <end position="982"/>
    </location>
</feature>
<sequence length="1485" mass="168855">MDMSNSYRTLSQHLNDLKKENFSLKLRIYFLEERIQQKYEDSSDHVYRTNIELKVEVESLKQELQEKQDLLDKALSTAESLSSHNEAELQRRCEERQQEIDHMQELLQTKIQLLQEVPPCFSNHDYLTGRVLCPPQAQELYQLIEGQNATLCKLREMAHQGGSEAVVLAQLQGELVGLKSSLFSLGLELEASQRAQNQSQRQAEDLSRAKERLHADLKEALLHREVTDKHNQDLRRALAQSRSELQAKEAQLKEGEAEKHMKIQENEMKMTQLKHSLKDKERQLQEYSELLESADRSKPRDALLDKLRERIRDRDRALERSIDEKFRCLEEREEQVRRLQLALREKERDLERLRCILYSNEETITSLDALVRAKELDVEQAAEAHRNLQWLQQQSEEKEKSTLRERDTLIDQLQTALKTRSQETQDLTAALLAKVQAGPTEVVEELKARLTLKEKLFQELLSDRSHQSQEHQAQVQDLLGTIRTKDQYIQVSHSAGLGCRVYVSCTHQEESSSLGIPTNGVTGDVGGFWQHVEAGLREQAGRLRSDLALSRQESRELQERLMVSEATVHAQAEQLKEYRELLTETSVEQDSKQVQVDLQDLGYETCGRSENEVEREDASSPGNSPLFSLVSFSADSVGGAYEDTEEPRAGSLQQLVQDLRSQLTRCHKVIRGLQIRVRSLSTTSDYASSLERTPRKVNWAFEASPAPSGVEEDEGWMSDSLGPRMEPKPSRELRELVSRVASLEAQLKSSGLDGKGGVGEEGKSATWPGKYNTLIQAQARELSHLRQRMREGRGVCHILTQHLGDTTKAFEELLRANDIDYYMGQSFREQLAQSTALAQRVGTKINGRDRAEVPDDKTGHELLALRLSKELQQKDKIIESLHTKLQQRPDTPSSSHALSETTDQSDRTSFVSDECRTNDDLDLCSDVDAASEYAQEEQGPGVGHNPGNTGTEAHSILLYGSTRQDPVQPPTSSPPPTRPPALWPGYPSCLLPRPARRPTPRPSSESRRWHGGEWCIVEYGEHGSASASWFIRIQLRAQLYWYEEPVPLVSFNLNSSVGAVLLGVDVIEEHLREVRCLRQRLEESIRTNERLRQQLEERLANTDREGGAPTNIYIQGLDSVSKLSNEIRVLKEENLSLQARLQASSGTASLEAEQLREAVGTGRARLKQAELEAEQWKEELRRLQTHSQEQGQQIHTLRQERQNIHDINNRLQHEVSLLQQQLCDSRELLQSLQSELQVYDRVCANAKGSPGQITHPIRLEVHGALELNLDPHSELEGDAPDGSFSNRNGRHTVGHVDDYNALQQQVLEGRSLVQRMETALQACLSQSVLEGHQGQVLLDYSCVRSLLSNTKTLKQILEEAVSLLKMFWRAALPNTDHSTNNLQKVINTGFVTEILSLRGRISEQEEVLQGTIQRLRSTSRTKESMENFIVNQLSRTRDVLKKARTNLEVRDYYFPLCCLAQNIHLVNHMKCCAVFNIWLFCACVR</sequence>
<dbReference type="Ensembl" id="ENSELUT00000103454.1">
    <property type="protein sequence ID" value="ENSELUP00000093839.1"/>
    <property type="gene ID" value="ENSELUG00000038922.1"/>
</dbReference>
<evidence type="ECO:0000256" key="4">
    <source>
        <dbReference type="SAM" id="MobiDB-lite"/>
    </source>
</evidence>
<proteinExistence type="predicted"/>
<feature type="coiled-coil region" evidence="3">
    <location>
        <begin position="1064"/>
        <end position="1214"/>
    </location>
</feature>
<gene>
    <name evidence="6" type="primary">TRIP11</name>
</gene>
<evidence type="ECO:0000259" key="5">
    <source>
        <dbReference type="Pfam" id="PF07989"/>
    </source>
</evidence>
<evidence type="ECO:0000313" key="7">
    <source>
        <dbReference type="Proteomes" id="UP000265140"/>
    </source>
</evidence>
<keyword evidence="7" id="KW-1185">Reference proteome</keyword>
<protein>
    <recommendedName>
        <fullName evidence="5">Centrosomin N-terminal motif 1 domain-containing protein</fullName>
    </recommendedName>
</protein>
<accession>A0AAY5KYA4</accession>
<evidence type="ECO:0000313" key="6">
    <source>
        <dbReference type="Ensembl" id="ENSELUP00000093839.1"/>
    </source>
</evidence>
<feature type="compositionally biased region" description="Polar residues" evidence="4">
    <location>
        <begin position="883"/>
        <end position="911"/>
    </location>
</feature>
<feature type="coiled-coil region" evidence="3">
    <location>
        <begin position="189"/>
        <end position="356"/>
    </location>
</feature>
<dbReference type="GeneTree" id="ENSGT00950000183190"/>
<name>A0AAY5KYA4_ESOLU</name>
<dbReference type="GO" id="GO:1903358">
    <property type="term" value="P:regulation of Golgi organization"/>
    <property type="evidence" value="ECO:0007669"/>
    <property type="project" value="TreeGrafter"/>
</dbReference>
<feature type="region of interest" description="Disordered" evidence="4">
    <location>
        <begin position="882"/>
        <end position="914"/>
    </location>
</feature>
<evidence type="ECO:0000256" key="2">
    <source>
        <dbReference type="ARBA" id="ARBA00022490"/>
    </source>
</evidence>
<dbReference type="InterPro" id="IPR012943">
    <property type="entry name" value="Cnn_1N"/>
</dbReference>
<keyword evidence="3" id="KW-0175">Coiled coil</keyword>
<comment type="subcellular location">
    <subcellularLocation>
        <location evidence="1">Cytoplasm</location>
    </subcellularLocation>
</comment>
<organism evidence="6 7">
    <name type="scientific">Esox lucius</name>
    <name type="common">Northern pike</name>
    <dbReference type="NCBI Taxonomy" id="8010"/>
    <lineage>
        <taxon>Eukaryota</taxon>
        <taxon>Metazoa</taxon>
        <taxon>Chordata</taxon>
        <taxon>Craniata</taxon>
        <taxon>Vertebrata</taxon>
        <taxon>Euteleostomi</taxon>
        <taxon>Actinopterygii</taxon>
        <taxon>Neopterygii</taxon>
        <taxon>Teleostei</taxon>
        <taxon>Protacanthopterygii</taxon>
        <taxon>Esociformes</taxon>
        <taxon>Esocidae</taxon>
        <taxon>Esox</taxon>
    </lineage>
</organism>
<feature type="coiled-coil region" evidence="3">
    <location>
        <begin position="50"/>
        <end position="106"/>
    </location>
</feature>
<reference evidence="6" key="2">
    <citation type="submission" date="2025-08" db="UniProtKB">
        <authorList>
            <consortium name="Ensembl"/>
        </authorList>
    </citation>
    <scope>IDENTIFICATION</scope>
</reference>
<evidence type="ECO:0000256" key="1">
    <source>
        <dbReference type="ARBA" id="ARBA00004496"/>
    </source>
</evidence>
<dbReference type="GO" id="GO:0005813">
    <property type="term" value="C:centrosome"/>
    <property type="evidence" value="ECO:0007669"/>
    <property type="project" value="TreeGrafter"/>
</dbReference>
<dbReference type="Proteomes" id="UP000265140">
    <property type="component" value="Chromosome 3"/>
</dbReference>
<dbReference type="Pfam" id="PF07989">
    <property type="entry name" value="Cnn_1N"/>
    <property type="match status" value="1"/>
</dbReference>
<dbReference type="PANTHER" id="PTHR46501">
    <property type="entry name" value="MYOMEGALIN"/>
    <property type="match status" value="1"/>
</dbReference>
<feature type="region of interest" description="Disordered" evidence="4">
    <location>
        <begin position="705"/>
        <end position="728"/>
    </location>
</feature>
<dbReference type="GO" id="GO:0060090">
    <property type="term" value="F:molecular adaptor activity"/>
    <property type="evidence" value="ECO:0007669"/>
    <property type="project" value="TreeGrafter"/>
</dbReference>
<feature type="domain" description="Centrosomin N-terminal motif 1" evidence="5">
    <location>
        <begin position="8"/>
        <end position="74"/>
    </location>
</feature>
<reference evidence="6" key="3">
    <citation type="submission" date="2025-09" db="UniProtKB">
        <authorList>
            <consortium name="Ensembl"/>
        </authorList>
    </citation>
    <scope>IDENTIFICATION</scope>
</reference>